<keyword evidence="3" id="KW-1185">Reference proteome</keyword>
<name>A0AAN8C274_CHAGU</name>
<evidence type="ECO:0000256" key="1">
    <source>
        <dbReference type="SAM" id="MobiDB-lite"/>
    </source>
</evidence>
<organism evidence="2 3">
    <name type="scientific">Champsocephalus gunnari</name>
    <name type="common">Mackerel icefish</name>
    <dbReference type="NCBI Taxonomy" id="52237"/>
    <lineage>
        <taxon>Eukaryota</taxon>
        <taxon>Metazoa</taxon>
        <taxon>Chordata</taxon>
        <taxon>Craniata</taxon>
        <taxon>Vertebrata</taxon>
        <taxon>Euteleostomi</taxon>
        <taxon>Actinopterygii</taxon>
        <taxon>Neopterygii</taxon>
        <taxon>Teleostei</taxon>
        <taxon>Neoteleostei</taxon>
        <taxon>Acanthomorphata</taxon>
        <taxon>Eupercaria</taxon>
        <taxon>Perciformes</taxon>
        <taxon>Notothenioidei</taxon>
        <taxon>Channichthyidae</taxon>
        <taxon>Champsocephalus</taxon>
    </lineage>
</organism>
<protein>
    <submittedName>
        <fullName evidence="2">Uncharacterized protein</fullName>
    </submittedName>
</protein>
<reference evidence="2 3" key="1">
    <citation type="journal article" date="2023" name="Mol. Biol. Evol.">
        <title>Genomics of Secondarily Temperate Adaptation in the Only Non-Antarctic Icefish.</title>
        <authorList>
            <person name="Rivera-Colon A.G."/>
            <person name="Rayamajhi N."/>
            <person name="Minhas B.F."/>
            <person name="Madrigal G."/>
            <person name="Bilyk K.T."/>
            <person name="Yoon V."/>
            <person name="Hune M."/>
            <person name="Gregory S."/>
            <person name="Cheng C.H.C."/>
            <person name="Catchen J.M."/>
        </authorList>
    </citation>
    <scope>NUCLEOTIDE SEQUENCE [LARGE SCALE GENOMIC DNA]</scope>
    <source>
        <tissue evidence="2">White muscle</tissue>
    </source>
</reference>
<dbReference type="EMBL" id="JAURVH010001534">
    <property type="protein sequence ID" value="KAK5895694.1"/>
    <property type="molecule type" value="Genomic_DNA"/>
</dbReference>
<dbReference type="AlphaFoldDB" id="A0AAN8C274"/>
<feature type="region of interest" description="Disordered" evidence="1">
    <location>
        <begin position="17"/>
        <end position="38"/>
    </location>
</feature>
<evidence type="ECO:0000313" key="2">
    <source>
        <dbReference type="EMBL" id="KAK5895694.1"/>
    </source>
</evidence>
<evidence type="ECO:0000313" key="3">
    <source>
        <dbReference type="Proteomes" id="UP001331515"/>
    </source>
</evidence>
<gene>
    <name evidence="2" type="ORF">CgunFtcFv8_009364</name>
</gene>
<dbReference type="Proteomes" id="UP001331515">
    <property type="component" value="Unassembled WGS sequence"/>
</dbReference>
<sequence length="106" mass="11996">MYIFLALLYVSLAAPGQDNPGPHQDGKDKVSIGSTDINQHSFHRGTDYLEGRVHSFALTMDCPIQARPRGETSNTNFPDSRLQLTLTKVQRYLEEFLLQEDKLKVC</sequence>
<proteinExistence type="predicted"/>
<comment type="caution">
    <text evidence="2">The sequence shown here is derived from an EMBL/GenBank/DDBJ whole genome shotgun (WGS) entry which is preliminary data.</text>
</comment>
<accession>A0AAN8C274</accession>